<reference evidence="1" key="1">
    <citation type="journal article" date="2015" name="Nature">
        <title>Complex archaea that bridge the gap between prokaryotes and eukaryotes.</title>
        <authorList>
            <person name="Spang A."/>
            <person name="Saw J.H."/>
            <person name="Jorgensen S.L."/>
            <person name="Zaremba-Niedzwiedzka K."/>
            <person name="Martijn J."/>
            <person name="Lind A.E."/>
            <person name="van Eijk R."/>
            <person name="Schleper C."/>
            <person name="Guy L."/>
            <person name="Ettema T.J."/>
        </authorList>
    </citation>
    <scope>NUCLEOTIDE SEQUENCE</scope>
</reference>
<comment type="caution">
    <text evidence="1">The sequence shown here is derived from an EMBL/GenBank/DDBJ whole genome shotgun (WGS) entry which is preliminary data.</text>
</comment>
<feature type="non-terminal residue" evidence="1">
    <location>
        <position position="117"/>
    </location>
</feature>
<dbReference type="AlphaFoldDB" id="A0A0F9HT31"/>
<protein>
    <submittedName>
        <fullName evidence="1">Uncharacterized protein</fullName>
    </submittedName>
</protein>
<organism evidence="1">
    <name type="scientific">marine sediment metagenome</name>
    <dbReference type="NCBI Taxonomy" id="412755"/>
    <lineage>
        <taxon>unclassified sequences</taxon>
        <taxon>metagenomes</taxon>
        <taxon>ecological metagenomes</taxon>
    </lineage>
</organism>
<proteinExistence type="predicted"/>
<accession>A0A0F9HT31</accession>
<gene>
    <name evidence="1" type="ORF">LCGC14_1960500</name>
</gene>
<evidence type="ECO:0000313" key="1">
    <source>
        <dbReference type="EMBL" id="KKL84860.1"/>
    </source>
</evidence>
<dbReference type="EMBL" id="LAZR01021579">
    <property type="protein sequence ID" value="KKL84860.1"/>
    <property type="molecule type" value="Genomic_DNA"/>
</dbReference>
<sequence length="117" mass="13832">MEFDKQIIYQAWPSWDVPEDYREVFFRMQSSNKRKSRGEKGGIEPDVVITGRGWRLIVESEESHDYEAVQMVQQYVVSQVENQRHGDEQVFQLLLGPTLGRPRLLSEDIQKVWKQYG</sequence>
<name>A0A0F9HT31_9ZZZZ</name>